<sequence length="70" mass="7677">MRSILIITLACVLFTSYSMQNFECPGCCSLLLDGDQQLCNCPDICECSSNTTCTCPPDCGCNIYGFNMTR</sequence>
<evidence type="ECO:0000313" key="3">
    <source>
        <dbReference type="Proteomes" id="UP000276133"/>
    </source>
</evidence>
<dbReference type="Proteomes" id="UP000276133">
    <property type="component" value="Unassembled WGS sequence"/>
</dbReference>
<dbReference type="EMBL" id="REGN01002746">
    <property type="protein sequence ID" value="RNA26388.1"/>
    <property type="molecule type" value="Genomic_DNA"/>
</dbReference>
<protein>
    <submittedName>
        <fullName evidence="2">Uncharacterized protein</fullName>
    </submittedName>
</protein>
<dbReference type="OrthoDB" id="10340798at2759"/>
<dbReference type="AlphaFoldDB" id="A0A3M7RSS6"/>
<name>A0A3M7RSS6_BRAPC</name>
<evidence type="ECO:0000256" key="1">
    <source>
        <dbReference type="SAM" id="SignalP"/>
    </source>
</evidence>
<reference evidence="2 3" key="1">
    <citation type="journal article" date="2018" name="Sci. Rep.">
        <title>Genomic signatures of local adaptation to the degree of environmental predictability in rotifers.</title>
        <authorList>
            <person name="Franch-Gras L."/>
            <person name="Hahn C."/>
            <person name="Garcia-Roger E.M."/>
            <person name="Carmona M.J."/>
            <person name="Serra M."/>
            <person name="Gomez A."/>
        </authorList>
    </citation>
    <scope>NUCLEOTIDE SEQUENCE [LARGE SCALE GENOMIC DNA]</scope>
    <source>
        <strain evidence="2">HYR1</strain>
    </source>
</reference>
<organism evidence="2 3">
    <name type="scientific">Brachionus plicatilis</name>
    <name type="common">Marine rotifer</name>
    <name type="synonym">Brachionus muelleri</name>
    <dbReference type="NCBI Taxonomy" id="10195"/>
    <lineage>
        <taxon>Eukaryota</taxon>
        <taxon>Metazoa</taxon>
        <taxon>Spiralia</taxon>
        <taxon>Gnathifera</taxon>
        <taxon>Rotifera</taxon>
        <taxon>Eurotatoria</taxon>
        <taxon>Monogononta</taxon>
        <taxon>Pseudotrocha</taxon>
        <taxon>Ploima</taxon>
        <taxon>Brachionidae</taxon>
        <taxon>Brachionus</taxon>
    </lineage>
</organism>
<accession>A0A3M7RSS6</accession>
<keyword evidence="3" id="KW-1185">Reference proteome</keyword>
<keyword evidence="1" id="KW-0732">Signal</keyword>
<gene>
    <name evidence="2" type="ORF">BpHYR1_040256</name>
</gene>
<comment type="caution">
    <text evidence="2">The sequence shown here is derived from an EMBL/GenBank/DDBJ whole genome shotgun (WGS) entry which is preliminary data.</text>
</comment>
<feature type="signal peptide" evidence="1">
    <location>
        <begin position="1"/>
        <end position="19"/>
    </location>
</feature>
<proteinExistence type="predicted"/>
<evidence type="ECO:0000313" key="2">
    <source>
        <dbReference type="EMBL" id="RNA26388.1"/>
    </source>
</evidence>
<feature type="chain" id="PRO_5018269133" evidence="1">
    <location>
        <begin position="20"/>
        <end position="70"/>
    </location>
</feature>